<dbReference type="GO" id="GO:0005524">
    <property type="term" value="F:ATP binding"/>
    <property type="evidence" value="ECO:0007669"/>
    <property type="project" value="UniProtKB-KW"/>
</dbReference>
<dbReference type="InterPro" id="IPR050773">
    <property type="entry name" value="CbxX/CfxQ_RuBisCO_ESX"/>
</dbReference>
<dbReference type="Gene3D" id="1.10.8.60">
    <property type="match status" value="1"/>
</dbReference>
<dbReference type="Proteomes" id="UP000188532">
    <property type="component" value="Unassembled WGS sequence"/>
</dbReference>
<sequence length="137" mass="14915">MTNHAGKLMVIAAGYADKMQEFLDSNEGLRSRFTRAITLPSYTVDELVEITVRKAAKGGSIISDTEPLRAAYAELAAATAVDTSGRRRQALDVLGNARFSENLIQFAEEQRDHRLDVTGKLGPAPPSRTCRPSPPKT</sequence>
<evidence type="ECO:0000256" key="1">
    <source>
        <dbReference type="ARBA" id="ARBA00022741"/>
    </source>
</evidence>
<reference evidence="4 5" key="1">
    <citation type="submission" date="2017-02" db="EMBL/GenBank/DDBJ databases">
        <title>Complete genome sequences of Mycobacterium kansasii strains isolated from rhesus macaques.</title>
        <authorList>
            <person name="Panda A."/>
            <person name="Nagaraj S."/>
            <person name="Zhao X."/>
            <person name="Tettelin H."/>
            <person name="Detolla L.J."/>
        </authorList>
    </citation>
    <scope>NUCLEOTIDE SEQUENCE [LARGE SCALE GENOMIC DNA]</scope>
    <source>
        <strain evidence="4 5">11-3469</strain>
    </source>
</reference>
<comment type="caution">
    <text evidence="4">The sequence shown here is derived from an EMBL/GenBank/DDBJ whole genome shotgun (WGS) entry which is preliminary data.</text>
</comment>
<keyword evidence="1" id="KW-0547">Nucleotide-binding</keyword>
<proteinExistence type="predicted"/>
<dbReference type="SUPFAM" id="SSF52540">
    <property type="entry name" value="P-loop containing nucleoside triphosphate hydrolases"/>
    <property type="match status" value="1"/>
</dbReference>
<dbReference type="InterPro" id="IPR027417">
    <property type="entry name" value="P-loop_NTPase"/>
</dbReference>
<evidence type="ECO:0000313" key="5">
    <source>
        <dbReference type="Proteomes" id="UP000188532"/>
    </source>
</evidence>
<keyword evidence="2" id="KW-0067">ATP-binding</keyword>
<dbReference type="PANTHER" id="PTHR43392">
    <property type="entry name" value="AAA-TYPE ATPASE FAMILY PROTEIN / ANKYRIN REPEAT FAMILY PROTEIN"/>
    <property type="match status" value="1"/>
</dbReference>
<accession>A0A1V3WEI8</accession>
<dbReference type="GO" id="GO:0016887">
    <property type="term" value="F:ATP hydrolysis activity"/>
    <property type="evidence" value="ECO:0007669"/>
    <property type="project" value="TreeGrafter"/>
</dbReference>
<protein>
    <submittedName>
        <fullName evidence="4">ESX-1 secretion system EccA1 domain protein</fullName>
    </submittedName>
</protein>
<dbReference type="PRINTS" id="PR00819">
    <property type="entry name" value="CBXCFQXSUPER"/>
</dbReference>
<dbReference type="EMBL" id="MVBN01000011">
    <property type="protein sequence ID" value="OOK65393.1"/>
    <property type="molecule type" value="Genomic_DNA"/>
</dbReference>
<feature type="region of interest" description="Disordered" evidence="3">
    <location>
        <begin position="114"/>
        <end position="137"/>
    </location>
</feature>
<evidence type="ECO:0000256" key="2">
    <source>
        <dbReference type="ARBA" id="ARBA00022840"/>
    </source>
</evidence>
<organism evidence="4 5">
    <name type="scientific">Mycobacterium kansasii</name>
    <dbReference type="NCBI Taxonomy" id="1768"/>
    <lineage>
        <taxon>Bacteria</taxon>
        <taxon>Bacillati</taxon>
        <taxon>Actinomycetota</taxon>
        <taxon>Actinomycetes</taxon>
        <taxon>Mycobacteriales</taxon>
        <taxon>Mycobacteriaceae</taxon>
        <taxon>Mycobacterium</taxon>
    </lineage>
</organism>
<dbReference type="Gene3D" id="3.40.50.300">
    <property type="entry name" value="P-loop containing nucleotide triphosphate hydrolases"/>
    <property type="match status" value="1"/>
</dbReference>
<dbReference type="PANTHER" id="PTHR43392:SF2">
    <property type="entry name" value="AAA-TYPE ATPASE FAMILY PROTEIN _ ANKYRIN REPEAT FAMILY PROTEIN"/>
    <property type="match status" value="1"/>
</dbReference>
<evidence type="ECO:0000313" key="4">
    <source>
        <dbReference type="EMBL" id="OOK65393.1"/>
    </source>
</evidence>
<dbReference type="AlphaFoldDB" id="A0A1V3WEI8"/>
<dbReference type="InterPro" id="IPR000641">
    <property type="entry name" value="CbxX/CfxQ"/>
</dbReference>
<evidence type="ECO:0000256" key="3">
    <source>
        <dbReference type="SAM" id="MobiDB-lite"/>
    </source>
</evidence>
<name>A0A1V3WEI8_MYCKA</name>
<gene>
    <name evidence="4" type="primary">eccA1</name>
    <name evidence="4" type="ORF">BZL29_7825</name>
</gene>